<dbReference type="Proteomes" id="UP000828390">
    <property type="component" value="Unassembled WGS sequence"/>
</dbReference>
<evidence type="ECO:0000313" key="1">
    <source>
        <dbReference type="EMBL" id="KAH3712705.1"/>
    </source>
</evidence>
<gene>
    <name evidence="1" type="ORF">DPMN_072459</name>
</gene>
<organism evidence="1 2">
    <name type="scientific">Dreissena polymorpha</name>
    <name type="common">Zebra mussel</name>
    <name type="synonym">Mytilus polymorpha</name>
    <dbReference type="NCBI Taxonomy" id="45954"/>
    <lineage>
        <taxon>Eukaryota</taxon>
        <taxon>Metazoa</taxon>
        <taxon>Spiralia</taxon>
        <taxon>Lophotrochozoa</taxon>
        <taxon>Mollusca</taxon>
        <taxon>Bivalvia</taxon>
        <taxon>Autobranchia</taxon>
        <taxon>Heteroconchia</taxon>
        <taxon>Euheterodonta</taxon>
        <taxon>Imparidentia</taxon>
        <taxon>Neoheterodontei</taxon>
        <taxon>Myida</taxon>
        <taxon>Dreissenoidea</taxon>
        <taxon>Dreissenidae</taxon>
        <taxon>Dreissena</taxon>
    </lineage>
</organism>
<name>A0A9D3Z8Q6_DREPO</name>
<reference evidence="1" key="2">
    <citation type="submission" date="2020-11" db="EMBL/GenBank/DDBJ databases">
        <authorList>
            <person name="McCartney M.A."/>
            <person name="Auch B."/>
            <person name="Kono T."/>
            <person name="Mallez S."/>
            <person name="Becker A."/>
            <person name="Gohl D.M."/>
            <person name="Silverstein K.A.T."/>
            <person name="Koren S."/>
            <person name="Bechman K.B."/>
            <person name="Herman A."/>
            <person name="Abrahante J.E."/>
            <person name="Garbe J."/>
        </authorList>
    </citation>
    <scope>NUCLEOTIDE SEQUENCE</scope>
    <source>
        <strain evidence="1">Duluth1</strain>
        <tissue evidence="1">Whole animal</tissue>
    </source>
</reference>
<keyword evidence="2" id="KW-1185">Reference proteome</keyword>
<dbReference type="AlphaFoldDB" id="A0A9D3Z8Q6"/>
<dbReference type="EMBL" id="JAIWYP010000014">
    <property type="protein sequence ID" value="KAH3712705.1"/>
    <property type="molecule type" value="Genomic_DNA"/>
</dbReference>
<proteinExistence type="predicted"/>
<protein>
    <submittedName>
        <fullName evidence="1">Uncharacterized protein</fullName>
    </submittedName>
</protein>
<comment type="caution">
    <text evidence="1">The sequence shown here is derived from an EMBL/GenBank/DDBJ whole genome shotgun (WGS) entry which is preliminary data.</text>
</comment>
<evidence type="ECO:0000313" key="2">
    <source>
        <dbReference type="Proteomes" id="UP000828390"/>
    </source>
</evidence>
<accession>A0A9D3Z8Q6</accession>
<sequence length="53" mass="5661">MANEATDAATMEQIAFTMQRKHVSGRSSLGLPSASLPPANLLLMPSSKTFKLL</sequence>
<reference evidence="1" key="1">
    <citation type="journal article" date="2019" name="bioRxiv">
        <title>The Genome of the Zebra Mussel, Dreissena polymorpha: A Resource for Invasive Species Research.</title>
        <authorList>
            <person name="McCartney M.A."/>
            <person name="Auch B."/>
            <person name="Kono T."/>
            <person name="Mallez S."/>
            <person name="Zhang Y."/>
            <person name="Obille A."/>
            <person name="Becker A."/>
            <person name="Abrahante J.E."/>
            <person name="Garbe J."/>
            <person name="Badalamenti J.P."/>
            <person name="Herman A."/>
            <person name="Mangelson H."/>
            <person name="Liachko I."/>
            <person name="Sullivan S."/>
            <person name="Sone E.D."/>
            <person name="Koren S."/>
            <person name="Silverstein K.A.T."/>
            <person name="Beckman K.B."/>
            <person name="Gohl D.M."/>
        </authorList>
    </citation>
    <scope>NUCLEOTIDE SEQUENCE</scope>
    <source>
        <strain evidence="1">Duluth1</strain>
        <tissue evidence="1">Whole animal</tissue>
    </source>
</reference>